<keyword evidence="1" id="KW-0472">Membrane</keyword>
<comment type="caution">
    <text evidence="2">The sequence shown here is derived from an EMBL/GenBank/DDBJ whole genome shotgun (WGS) entry which is preliminary data.</text>
</comment>
<keyword evidence="1" id="KW-1133">Transmembrane helix</keyword>
<keyword evidence="1" id="KW-0812">Transmembrane</keyword>
<reference evidence="2 3" key="1">
    <citation type="submission" date="2021-04" db="EMBL/GenBank/DDBJ databases">
        <title>The genome sequence of type strain Ideonella paludis KCTC 32238.</title>
        <authorList>
            <person name="Liu Y."/>
        </authorList>
    </citation>
    <scope>NUCLEOTIDE SEQUENCE [LARGE SCALE GENOMIC DNA]</scope>
    <source>
        <strain evidence="2 3">KCTC 32238</strain>
    </source>
</reference>
<evidence type="ECO:0000313" key="2">
    <source>
        <dbReference type="EMBL" id="MBQ0937829.1"/>
    </source>
</evidence>
<dbReference type="EMBL" id="JAGQDG010000010">
    <property type="protein sequence ID" value="MBQ0937829.1"/>
    <property type="molecule type" value="Genomic_DNA"/>
</dbReference>
<dbReference type="RefSeq" id="WP_210811554.1">
    <property type="nucleotide sequence ID" value="NZ_JAGQDG010000010.1"/>
</dbReference>
<evidence type="ECO:0008006" key="4">
    <source>
        <dbReference type="Google" id="ProtNLM"/>
    </source>
</evidence>
<proteinExistence type="predicted"/>
<evidence type="ECO:0000313" key="3">
    <source>
        <dbReference type="Proteomes" id="UP000672097"/>
    </source>
</evidence>
<feature type="transmembrane region" description="Helical" evidence="1">
    <location>
        <begin position="27"/>
        <end position="46"/>
    </location>
</feature>
<organism evidence="2 3">
    <name type="scientific">Ideonella paludis</name>
    <dbReference type="NCBI Taxonomy" id="1233411"/>
    <lineage>
        <taxon>Bacteria</taxon>
        <taxon>Pseudomonadati</taxon>
        <taxon>Pseudomonadota</taxon>
        <taxon>Betaproteobacteria</taxon>
        <taxon>Burkholderiales</taxon>
        <taxon>Sphaerotilaceae</taxon>
        <taxon>Ideonella</taxon>
    </lineage>
</organism>
<keyword evidence="3" id="KW-1185">Reference proteome</keyword>
<accession>A0ABS5E3E7</accession>
<gene>
    <name evidence="2" type="ORF">KAK11_21075</name>
</gene>
<name>A0ABS5E3E7_9BURK</name>
<protein>
    <recommendedName>
        <fullName evidence="4">PH domain-containing protein</fullName>
    </recommendedName>
</protein>
<evidence type="ECO:0000256" key="1">
    <source>
        <dbReference type="SAM" id="Phobius"/>
    </source>
</evidence>
<sequence>MYLVCAVPIGTVVWAFARQVVSPGSDLLVAAAVCGVIAVTFGWLFVRIYSLCSVSVSREGVSQSFLLHRGALKSRASVPWDRVQRVSFSRLSYHFVVADGSNLELNTALFGDARAVITLVRQFLPPRLLAQIDSPGT</sequence>
<dbReference type="Proteomes" id="UP000672097">
    <property type="component" value="Unassembled WGS sequence"/>
</dbReference>